<protein>
    <submittedName>
        <fullName evidence="1">Uncharacterized protein</fullName>
    </submittedName>
</protein>
<comment type="caution">
    <text evidence="1">The sequence shown here is derived from an EMBL/GenBank/DDBJ whole genome shotgun (WGS) entry which is preliminary data.</text>
</comment>
<dbReference type="AlphaFoldDB" id="A0A9J5ZCW5"/>
<dbReference type="EMBL" id="JACXVP010000004">
    <property type="protein sequence ID" value="KAG5609767.1"/>
    <property type="molecule type" value="Genomic_DNA"/>
</dbReference>
<name>A0A9J5ZCW5_SOLCO</name>
<dbReference type="OrthoDB" id="1932741at2759"/>
<organism evidence="1 2">
    <name type="scientific">Solanum commersonii</name>
    <name type="common">Commerson's wild potato</name>
    <name type="synonym">Commerson's nightshade</name>
    <dbReference type="NCBI Taxonomy" id="4109"/>
    <lineage>
        <taxon>Eukaryota</taxon>
        <taxon>Viridiplantae</taxon>
        <taxon>Streptophyta</taxon>
        <taxon>Embryophyta</taxon>
        <taxon>Tracheophyta</taxon>
        <taxon>Spermatophyta</taxon>
        <taxon>Magnoliopsida</taxon>
        <taxon>eudicotyledons</taxon>
        <taxon>Gunneridae</taxon>
        <taxon>Pentapetalae</taxon>
        <taxon>asterids</taxon>
        <taxon>lamiids</taxon>
        <taxon>Solanales</taxon>
        <taxon>Solanaceae</taxon>
        <taxon>Solanoideae</taxon>
        <taxon>Solaneae</taxon>
        <taxon>Solanum</taxon>
    </lineage>
</organism>
<keyword evidence="2" id="KW-1185">Reference proteome</keyword>
<gene>
    <name evidence="1" type="ORF">H5410_021048</name>
</gene>
<dbReference type="Proteomes" id="UP000824120">
    <property type="component" value="Chromosome 4"/>
</dbReference>
<dbReference type="InterPro" id="IPR036691">
    <property type="entry name" value="Endo/exonu/phosph_ase_sf"/>
</dbReference>
<evidence type="ECO:0000313" key="1">
    <source>
        <dbReference type="EMBL" id="KAG5609767.1"/>
    </source>
</evidence>
<sequence length="123" mass="14186">MAQPAQKEHDVAHVAYPACIAWNVRGLNKEHKQVEFKNFWRSNKVAIILVLEHKIKEGKASNVIQKIVGKWEIVDNYAADPRGRIWILWDPSKVQFIKKLFMDMSHLNLIKGFSLQGCMDCAL</sequence>
<accession>A0A9J5ZCW5</accession>
<evidence type="ECO:0000313" key="2">
    <source>
        <dbReference type="Proteomes" id="UP000824120"/>
    </source>
</evidence>
<reference evidence="1 2" key="1">
    <citation type="submission" date="2020-09" db="EMBL/GenBank/DDBJ databases">
        <title>De no assembly of potato wild relative species, Solanum commersonii.</title>
        <authorList>
            <person name="Cho K."/>
        </authorList>
    </citation>
    <scope>NUCLEOTIDE SEQUENCE [LARGE SCALE GENOMIC DNA]</scope>
    <source>
        <strain evidence="1">LZ3.2</strain>
        <tissue evidence="1">Leaf</tissue>
    </source>
</reference>
<dbReference type="Gene3D" id="3.60.10.10">
    <property type="entry name" value="Endonuclease/exonuclease/phosphatase"/>
    <property type="match status" value="1"/>
</dbReference>
<proteinExistence type="predicted"/>
<dbReference type="SUPFAM" id="SSF56219">
    <property type="entry name" value="DNase I-like"/>
    <property type="match status" value="1"/>
</dbReference>